<dbReference type="AlphaFoldDB" id="A0A345ZYL5"/>
<dbReference type="OrthoDB" id="7375033at2"/>
<keyword evidence="4" id="KW-1185">Reference proteome</keyword>
<dbReference type="PANTHER" id="PTHR42928">
    <property type="entry name" value="TRICARBOXYLATE-BINDING PROTEIN"/>
    <property type="match status" value="1"/>
</dbReference>
<reference evidence="3 4" key="1">
    <citation type="submission" date="2018-07" db="EMBL/GenBank/DDBJ databases">
        <authorList>
            <person name="Quirk P.G."/>
            <person name="Krulwich T.A."/>
        </authorList>
    </citation>
    <scope>NUCLEOTIDE SEQUENCE [LARGE SCALE GENOMIC DNA]</scope>
    <source>
        <strain evidence="3 4">CC-BB4</strain>
    </source>
</reference>
<dbReference type="InterPro" id="IPR006311">
    <property type="entry name" value="TAT_signal"/>
</dbReference>
<dbReference type="CDD" id="cd07012">
    <property type="entry name" value="PBP2_Bug_TTT"/>
    <property type="match status" value="1"/>
</dbReference>
<dbReference type="PIRSF" id="PIRSF017082">
    <property type="entry name" value="YflP"/>
    <property type="match status" value="1"/>
</dbReference>
<proteinExistence type="inferred from homology"/>
<dbReference type="Proteomes" id="UP000254889">
    <property type="component" value="Chromosome"/>
</dbReference>
<evidence type="ECO:0000256" key="2">
    <source>
        <dbReference type="SAM" id="SignalP"/>
    </source>
</evidence>
<accession>A0A345ZYL5</accession>
<evidence type="ECO:0000313" key="3">
    <source>
        <dbReference type="EMBL" id="AXK82012.1"/>
    </source>
</evidence>
<keyword evidence="2" id="KW-0732">Signal</keyword>
<dbReference type="InterPro" id="IPR042100">
    <property type="entry name" value="Bug_dom1"/>
</dbReference>
<dbReference type="Gene3D" id="3.40.190.150">
    <property type="entry name" value="Bordetella uptake gene, domain 1"/>
    <property type="match status" value="1"/>
</dbReference>
<comment type="similarity">
    <text evidence="1">Belongs to the UPF0065 (bug) family.</text>
</comment>
<feature type="signal peptide" evidence="2">
    <location>
        <begin position="1"/>
        <end position="26"/>
    </location>
</feature>
<dbReference type="EMBL" id="CP031417">
    <property type="protein sequence ID" value="AXK82012.1"/>
    <property type="molecule type" value="Genomic_DNA"/>
</dbReference>
<dbReference type="PROSITE" id="PS51318">
    <property type="entry name" value="TAT"/>
    <property type="match status" value="1"/>
</dbReference>
<dbReference type="PANTHER" id="PTHR42928:SF5">
    <property type="entry name" value="BLR1237 PROTEIN"/>
    <property type="match status" value="1"/>
</dbReference>
<evidence type="ECO:0000313" key="4">
    <source>
        <dbReference type="Proteomes" id="UP000254889"/>
    </source>
</evidence>
<sequence>MPTRRTILTSLAGLAASAALVRPSFALDWPTRPVMLMVPFAAGGNTDGLARIAAQRLTEAFGQQFLVENRPGAGGALAAEAVLRAEPDGYTLFFSALPQIAIVPAMQRVKYDPVKDFMPVCNLASNPFVLLVHKDMPVKTIGEFIAHVKAQPGKIAYASAGAGSVGHLAMALFLKMAGLDMIHVGYKGNAPALADVLAGHVPAMFSNLADAIPHAQSGAIRILAVSGAKRATQLPDVPTVAESGFPTYKAQTWNGILARRGTPKEIVDKMAGELGRAVKEPKFAERLASFGTDPLGDGPDVFADTIKSDIALWAQAVEVAGVKQQ</sequence>
<organism evidence="3 4">
    <name type="scientific">Pseudolabrys taiwanensis</name>
    <dbReference type="NCBI Taxonomy" id="331696"/>
    <lineage>
        <taxon>Bacteria</taxon>
        <taxon>Pseudomonadati</taxon>
        <taxon>Pseudomonadota</taxon>
        <taxon>Alphaproteobacteria</taxon>
        <taxon>Hyphomicrobiales</taxon>
        <taxon>Xanthobacteraceae</taxon>
        <taxon>Pseudolabrys</taxon>
    </lineage>
</organism>
<dbReference type="Gene3D" id="3.40.190.10">
    <property type="entry name" value="Periplasmic binding protein-like II"/>
    <property type="match status" value="1"/>
</dbReference>
<feature type="chain" id="PRO_5016830987" evidence="2">
    <location>
        <begin position="27"/>
        <end position="325"/>
    </location>
</feature>
<evidence type="ECO:0000256" key="1">
    <source>
        <dbReference type="ARBA" id="ARBA00006987"/>
    </source>
</evidence>
<name>A0A345ZYL5_9HYPH</name>
<dbReference type="SUPFAM" id="SSF53850">
    <property type="entry name" value="Periplasmic binding protein-like II"/>
    <property type="match status" value="1"/>
</dbReference>
<dbReference type="RefSeq" id="WP_115692391.1">
    <property type="nucleotide sequence ID" value="NZ_CP031417.1"/>
</dbReference>
<gene>
    <name evidence="3" type="ORF">DW352_16660</name>
</gene>
<dbReference type="InterPro" id="IPR005064">
    <property type="entry name" value="BUG"/>
</dbReference>
<dbReference type="KEGG" id="ptaw:DW352_16660"/>
<protein>
    <submittedName>
        <fullName evidence="3">Tripartite tricarboxylate transporter substrate binding protein</fullName>
    </submittedName>
</protein>
<dbReference type="Pfam" id="PF03401">
    <property type="entry name" value="TctC"/>
    <property type="match status" value="1"/>
</dbReference>